<organism evidence="4 5">
    <name type="scientific">Uabimicrobium amorphum</name>
    <dbReference type="NCBI Taxonomy" id="2596890"/>
    <lineage>
        <taxon>Bacteria</taxon>
        <taxon>Pseudomonadati</taxon>
        <taxon>Planctomycetota</taxon>
        <taxon>Candidatus Uabimicrobiia</taxon>
        <taxon>Candidatus Uabimicrobiales</taxon>
        <taxon>Candidatus Uabimicrobiaceae</taxon>
        <taxon>Candidatus Uabimicrobium</taxon>
    </lineage>
</organism>
<dbReference type="SUPFAM" id="SSF47336">
    <property type="entry name" value="ACP-like"/>
    <property type="match status" value="1"/>
</dbReference>
<keyword evidence="2" id="KW-0597">Phosphoprotein</keyword>
<dbReference type="Gene3D" id="1.10.1200.10">
    <property type="entry name" value="ACP-like"/>
    <property type="match status" value="1"/>
</dbReference>
<name>A0A5S9ILY1_UABAM</name>
<gene>
    <name evidence="4" type="ORF">UABAM_02656</name>
</gene>
<sequence length="86" mass="9584">MENLKQELKELIITATNLDDVTVEEIEDDMPLFVEGLGLDSIDALEIVVPLEKKYGVKFDDEKKAKQALFSVQTLADFIIAEGKNG</sequence>
<dbReference type="OrthoDB" id="9803943at2"/>
<evidence type="ECO:0000256" key="1">
    <source>
        <dbReference type="ARBA" id="ARBA00022450"/>
    </source>
</evidence>
<evidence type="ECO:0000256" key="2">
    <source>
        <dbReference type="ARBA" id="ARBA00022553"/>
    </source>
</evidence>
<evidence type="ECO:0000259" key="3">
    <source>
        <dbReference type="PROSITE" id="PS50075"/>
    </source>
</evidence>
<dbReference type="EMBL" id="AP019860">
    <property type="protein sequence ID" value="BBM84299.1"/>
    <property type="molecule type" value="Genomic_DNA"/>
</dbReference>
<accession>A0A5S9ILY1</accession>
<keyword evidence="1" id="KW-0596">Phosphopantetheine</keyword>
<keyword evidence="5" id="KW-1185">Reference proteome</keyword>
<dbReference type="PROSITE" id="PS50075">
    <property type="entry name" value="CARRIER"/>
    <property type="match status" value="1"/>
</dbReference>
<proteinExistence type="predicted"/>
<dbReference type="InterPro" id="IPR006162">
    <property type="entry name" value="Ppantetheine_attach_site"/>
</dbReference>
<dbReference type="RefSeq" id="WP_151968461.1">
    <property type="nucleotide sequence ID" value="NZ_AP019860.1"/>
</dbReference>
<reference evidence="4 5" key="1">
    <citation type="submission" date="2019-08" db="EMBL/GenBank/DDBJ databases">
        <title>Complete genome sequence of Candidatus Uab amorphum.</title>
        <authorList>
            <person name="Shiratori T."/>
            <person name="Suzuki S."/>
            <person name="Kakizawa Y."/>
            <person name="Ishida K."/>
        </authorList>
    </citation>
    <scope>NUCLEOTIDE SEQUENCE [LARGE SCALE GENOMIC DNA]</scope>
    <source>
        <strain evidence="4 5">SRT547</strain>
    </source>
</reference>
<protein>
    <submittedName>
        <fullName evidence="4">Acyl carrier protein</fullName>
    </submittedName>
</protein>
<dbReference type="NCBIfam" id="NF006617">
    <property type="entry name" value="PRK09184.1"/>
    <property type="match status" value="1"/>
</dbReference>
<dbReference type="Pfam" id="PF00550">
    <property type="entry name" value="PP-binding"/>
    <property type="match status" value="1"/>
</dbReference>
<dbReference type="InterPro" id="IPR036736">
    <property type="entry name" value="ACP-like_sf"/>
</dbReference>
<dbReference type="PROSITE" id="PS00012">
    <property type="entry name" value="PHOSPHOPANTETHEINE"/>
    <property type="match status" value="1"/>
</dbReference>
<dbReference type="Proteomes" id="UP000326354">
    <property type="component" value="Chromosome"/>
</dbReference>
<dbReference type="InterPro" id="IPR009081">
    <property type="entry name" value="PP-bd_ACP"/>
</dbReference>
<dbReference type="KEGG" id="uam:UABAM_02656"/>
<dbReference type="AlphaFoldDB" id="A0A5S9ILY1"/>
<evidence type="ECO:0000313" key="5">
    <source>
        <dbReference type="Proteomes" id="UP000326354"/>
    </source>
</evidence>
<evidence type="ECO:0000313" key="4">
    <source>
        <dbReference type="EMBL" id="BBM84299.1"/>
    </source>
</evidence>
<feature type="domain" description="Carrier" evidence="3">
    <location>
        <begin position="2"/>
        <end position="83"/>
    </location>
</feature>